<dbReference type="PANTHER" id="PTHR43630:SF2">
    <property type="entry name" value="GLYCOSYLTRANSFERASE"/>
    <property type="match status" value="1"/>
</dbReference>
<organism evidence="3 4">
    <name type="scientific">Pseudazoarcus pumilus</name>
    <dbReference type="NCBI Taxonomy" id="2067960"/>
    <lineage>
        <taxon>Bacteria</taxon>
        <taxon>Pseudomonadati</taxon>
        <taxon>Pseudomonadota</taxon>
        <taxon>Betaproteobacteria</taxon>
        <taxon>Rhodocyclales</taxon>
        <taxon>Zoogloeaceae</taxon>
        <taxon>Pseudazoarcus</taxon>
    </lineage>
</organism>
<dbReference type="Pfam" id="PF00535">
    <property type="entry name" value="Glycos_transf_2"/>
    <property type="match status" value="1"/>
</dbReference>
<dbReference type="Gene3D" id="1.25.40.10">
    <property type="entry name" value="Tetratricopeptide repeat domain"/>
    <property type="match status" value="1"/>
</dbReference>
<dbReference type="KEGG" id="atw:C0099_10550"/>
<comment type="similarity">
    <text evidence="1">Belongs to the glycosyltransferase 2 family. WaaE/KdtX subfamily.</text>
</comment>
<dbReference type="InterPro" id="IPR011990">
    <property type="entry name" value="TPR-like_helical_dom_sf"/>
</dbReference>
<name>A0A2I6S7T5_9RHOO</name>
<dbReference type="AlphaFoldDB" id="A0A2I6S7T5"/>
<dbReference type="RefSeq" id="WP_102247378.1">
    <property type="nucleotide sequence ID" value="NZ_CP025682.1"/>
</dbReference>
<reference evidence="3 4" key="1">
    <citation type="submission" date="2018-01" db="EMBL/GenBank/DDBJ databases">
        <authorList>
            <person name="Fu G.-Y."/>
        </authorList>
    </citation>
    <scope>NUCLEOTIDE SEQUENCE [LARGE SCALE GENOMIC DNA]</scope>
    <source>
        <strain evidence="3 4">SY39</strain>
    </source>
</reference>
<dbReference type="PANTHER" id="PTHR43630">
    <property type="entry name" value="POLY-BETA-1,6-N-ACETYL-D-GLUCOSAMINE SYNTHASE"/>
    <property type="match status" value="1"/>
</dbReference>
<gene>
    <name evidence="3" type="ORF">C0099_10550</name>
</gene>
<dbReference type="InterPro" id="IPR001173">
    <property type="entry name" value="Glyco_trans_2-like"/>
</dbReference>
<accession>A0A2I6S7T5</accession>
<dbReference type="Proteomes" id="UP000242205">
    <property type="component" value="Chromosome"/>
</dbReference>
<evidence type="ECO:0000313" key="3">
    <source>
        <dbReference type="EMBL" id="AUN95329.1"/>
    </source>
</evidence>
<sequence>MTTICLCAIFRNEQRNVRRCLDALLSVIDCVSICDTGSDDDTPAAIEGWGRDRGVPVRVHHAPFRDFGHNRSLSFELARAAYPEADYMLLLDADMVLRIEPGWDKSSLSADQYLLRQRQGRLEYWNTRLVRAALPWRCIGVTHEYWTCDQVHARERLGSLWIDDRGDGGCKADKFERDRRLLAAGIEDADTPPALRTRYLFYLGQTLRDMGQLDAALDAYTRRVAAGGWGEEVWYAMHEAAKLRERLGHDASAVVDAHLAAYRFRPVRAETLVSLAAWYRQREDWPMARLHAEAARGTPRPDDILFVDDDVYAWKADDEAAIAAYWTGDPVRSFGLCQRLLDGDRLPEAQRTRVEANRDHSAPAMLRDTSRHPHAQIAAITDSLADGRRDGDVTLTITTCKRLALFEKTVDSFLNCCTDVDAVARFVCIDDNSDAADRERMRSRYPFFEFVFKDEHEKGHALSMNRLRAMIDTPYWLHLEDDWHFFVTTDYIARARQVLDWSPEVAQVLFNRNYAETLEDRALVGGIVRRAGAGGHRYVEHEYLADDDDRLQFFRRHPPGARSNVWWPHFSLRPSLMRTDDVLAIGRFDESGSHFELEFARRYVQAGLKSAFLDTIAAVHTGRLTTQRGAAVANAYDLNGLPQFGTGNPV</sequence>
<feature type="domain" description="Glycosyltransferase 2-like" evidence="2">
    <location>
        <begin position="9"/>
        <end position="97"/>
    </location>
</feature>
<dbReference type="OrthoDB" id="9815923at2"/>
<keyword evidence="4" id="KW-1185">Reference proteome</keyword>
<dbReference type="EMBL" id="CP025682">
    <property type="protein sequence ID" value="AUN95329.1"/>
    <property type="molecule type" value="Genomic_DNA"/>
</dbReference>
<dbReference type="SUPFAM" id="SSF48452">
    <property type="entry name" value="TPR-like"/>
    <property type="match status" value="1"/>
</dbReference>
<evidence type="ECO:0000256" key="1">
    <source>
        <dbReference type="ARBA" id="ARBA00038494"/>
    </source>
</evidence>
<evidence type="ECO:0000313" key="4">
    <source>
        <dbReference type="Proteomes" id="UP000242205"/>
    </source>
</evidence>
<protein>
    <recommendedName>
        <fullName evidence="2">Glycosyltransferase 2-like domain-containing protein</fullName>
    </recommendedName>
</protein>
<dbReference type="SUPFAM" id="SSF53448">
    <property type="entry name" value="Nucleotide-diphospho-sugar transferases"/>
    <property type="match status" value="2"/>
</dbReference>
<dbReference type="InterPro" id="IPR029044">
    <property type="entry name" value="Nucleotide-diphossugar_trans"/>
</dbReference>
<evidence type="ECO:0000259" key="2">
    <source>
        <dbReference type="Pfam" id="PF00535"/>
    </source>
</evidence>
<dbReference type="Gene3D" id="3.90.550.10">
    <property type="entry name" value="Spore Coat Polysaccharide Biosynthesis Protein SpsA, Chain A"/>
    <property type="match status" value="2"/>
</dbReference>
<proteinExistence type="inferred from homology"/>